<evidence type="ECO:0000256" key="3">
    <source>
        <dbReference type="ARBA" id="ARBA00022490"/>
    </source>
</evidence>
<dbReference type="Gene3D" id="6.10.250.660">
    <property type="match status" value="1"/>
</dbReference>
<keyword evidence="9" id="KW-1185">Reference proteome</keyword>
<sequence length="150" mass="17614">MITPLDIENKEFKKGLRGYNENEVDSYLDEIKKEYENLYRENIELKDKLNALTEQIKRYKTIEETLKETLIVAQQTAEEVNASAQRKSSLIIDEAHHQAKKIVEQANNDVIQIKKDYENIRKEFVIFKGKFKSLLEDGISSIEETFKDIE</sequence>
<dbReference type="NCBIfam" id="TIGR03544">
    <property type="entry name" value="DivI1A_domain"/>
    <property type="match status" value="1"/>
</dbReference>
<keyword evidence="6" id="KW-0131">Cell cycle</keyword>
<comment type="subcellular location">
    <subcellularLocation>
        <location evidence="1">Cytoplasm</location>
    </subcellularLocation>
</comment>
<keyword evidence="5 7" id="KW-0175">Coiled coil</keyword>
<dbReference type="OrthoDB" id="9815492at2"/>
<organism evidence="8 9">
    <name type="scientific">Acetoanaerobium noterae</name>
    <dbReference type="NCBI Taxonomy" id="745369"/>
    <lineage>
        <taxon>Bacteria</taxon>
        <taxon>Bacillati</taxon>
        <taxon>Bacillota</taxon>
        <taxon>Clostridia</taxon>
        <taxon>Peptostreptococcales</taxon>
        <taxon>Filifactoraceae</taxon>
        <taxon>Acetoanaerobium</taxon>
    </lineage>
</organism>
<proteinExistence type="inferred from homology"/>
<evidence type="ECO:0000313" key="9">
    <source>
        <dbReference type="Proteomes" id="UP000243406"/>
    </source>
</evidence>
<keyword evidence="4 8" id="KW-0132">Cell division</keyword>
<evidence type="ECO:0000313" key="8">
    <source>
        <dbReference type="EMBL" id="SKB28820.1"/>
    </source>
</evidence>
<comment type="similarity">
    <text evidence="2">Belongs to the DivIVA family.</text>
</comment>
<feature type="coiled-coil region" evidence="7">
    <location>
        <begin position="28"/>
        <end position="69"/>
    </location>
</feature>
<dbReference type="PANTHER" id="PTHR35794">
    <property type="entry name" value="CELL DIVISION PROTEIN DIVIVA"/>
    <property type="match status" value="1"/>
</dbReference>
<dbReference type="InterPro" id="IPR019933">
    <property type="entry name" value="DivIVA_domain"/>
</dbReference>
<dbReference type="InterPro" id="IPR007793">
    <property type="entry name" value="DivIVA_fam"/>
</dbReference>
<dbReference type="Pfam" id="PF05103">
    <property type="entry name" value="DivIVA"/>
    <property type="match status" value="1"/>
</dbReference>
<evidence type="ECO:0000256" key="2">
    <source>
        <dbReference type="ARBA" id="ARBA00009008"/>
    </source>
</evidence>
<keyword evidence="3" id="KW-0963">Cytoplasm</keyword>
<evidence type="ECO:0000256" key="4">
    <source>
        <dbReference type="ARBA" id="ARBA00022618"/>
    </source>
</evidence>
<dbReference type="GO" id="GO:0051301">
    <property type="term" value="P:cell division"/>
    <property type="evidence" value="ECO:0007669"/>
    <property type="project" value="UniProtKB-KW"/>
</dbReference>
<dbReference type="GO" id="GO:0005737">
    <property type="term" value="C:cytoplasm"/>
    <property type="evidence" value="ECO:0007669"/>
    <property type="project" value="UniProtKB-SubCell"/>
</dbReference>
<evidence type="ECO:0000256" key="6">
    <source>
        <dbReference type="ARBA" id="ARBA00023306"/>
    </source>
</evidence>
<gene>
    <name evidence="8" type="ORF">SAMN02745120_0657</name>
</gene>
<dbReference type="AlphaFoldDB" id="A0A1T5A1H9"/>
<name>A0A1T5A1H9_9FIRM</name>
<accession>A0A1T5A1H9</accession>
<reference evidence="9" key="1">
    <citation type="submission" date="2017-02" db="EMBL/GenBank/DDBJ databases">
        <authorList>
            <person name="Varghese N."/>
            <person name="Submissions S."/>
        </authorList>
    </citation>
    <scope>NUCLEOTIDE SEQUENCE [LARGE SCALE GENOMIC DNA]</scope>
    <source>
        <strain evidence="9">ATCC 35199</strain>
    </source>
</reference>
<evidence type="ECO:0000256" key="7">
    <source>
        <dbReference type="SAM" id="Coils"/>
    </source>
</evidence>
<dbReference type="EMBL" id="FUYN01000001">
    <property type="protein sequence ID" value="SKB28820.1"/>
    <property type="molecule type" value="Genomic_DNA"/>
</dbReference>
<protein>
    <submittedName>
        <fullName evidence="8">Cell division initiation protein</fullName>
    </submittedName>
</protein>
<evidence type="ECO:0000256" key="5">
    <source>
        <dbReference type="ARBA" id="ARBA00023054"/>
    </source>
</evidence>
<dbReference type="PANTHER" id="PTHR35794:SF2">
    <property type="entry name" value="CELL DIVISION PROTEIN DIVIVA"/>
    <property type="match status" value="1"/>
</dbReference>
<dbReference type="RefSeq" id="WP_079588611.1">
    <property type="nucleotide sequence ID" value="NZ_FUYN01000001.1"/>
</dbReference>
<evidence type="ECO:0000256" key="1">
    <source>
        <dbReference type="ARBA" id="ARBA00004496"/>
    </source>
</evidence>
<dbReference type="Proteomes" id="UP000243406">
    <property type="component" value="Unassembled WGS sequence"/>
</dbReference>